<sequence length="100" mass="11359">MRSPERYRFGMCCFILSINDEIPIAITTTSVQATSTCQFNKVVDLVDKLTKPTNGKFLRKHSADPKGMLEGSLEHNLKLQPALLQTRKKIRHIAKISLFE</sequence>
<protein>
    <submittedName>
        <fullName evidence="1">Uncharacterized protein</fullName>
    </submittedName>
</protein>
<dbReference type="AlphaFoldDB" id="A0A0H5QRN5"/>
<proteinExistence type="predicted"/>
<evidence type="ECO:0000313" key="1">
    <source>
        <dbReference type="EMBL" id="CRZ04201.1"/>
    </source>
</evidence>
<reference evidence="1" key="1">
    <citation type="submission" date="2015-04" db="EMBL/GenBank/DDBJ databases">
        <title>The genome sequence of the plant pathogenic Rhizarian Plasmodiophora brassicae reveals insights in its biotrophic life cycle and the origin of chitin synthesis.</title>
        <authorList>
            <person name="Schwelm A."/>
            <person name="Fogelqvist J."/>
            <person name="Knaust A."/>
            <person name="Julke S."/>
            <person name="Lilja T."/>
            <person name="Dhandapani V."/>
            <person name="Bonilla-Rosso G."/>
            <person name="Karlsson M."/>
            <person name="Shevchenko A."/>
            <person name="Choi S.R."/>
            <person name="Kim H.G."/>
            <person name="Park J.Y."/>
            <person name="Lim Y.P."/>
            <person name="Ludwig-Muller J."/>
            <person name="Dixelius C."/>
        </authorList>
    </citation>
    <scope>NUCLEOTIDE SEQUENCE</scope>
    <source>
        <tissue evidence="1">Potato root galls</tissue>
    </source>
</reference>
<organism evidence="1">
    <name type="scientific">Spongospora subterranea</name>
    <dbReference type="NCBI Taxonomy" id="70186"/>
    <lineage>
        <taxon>Eukaryota</taxon>
        <taxon>Sar</taxon>
        <taxon>Rhizaria</taxon>
        <taxon>Endomyxa</taxon>
        <taxon>Phytomyxea</taxon>
        <taxon>Plasmodiophorida</taxon>
        <taxon>Plasmodiophoridae</taxon>
        <taxon>Spongospora</taxon>
    </lineage>
</organism>
<dbReference type="EMBL" id="HACM01003759">
    <property type="protein sequence ID" value="CRZ04201.1"/>
    <property type="molecule type" value="Transcribed_RNA"/>
</dbReference>
<name>A0A0H5QRN5_9EUKA</name>
<accession>A0A0H5QRN5</accession>